<keyword evidence="9" id="KW-1185">Reference proteome</keyword>
<reference evidence="9" key="1">
    <citation type="journal article" date="2019" name="Int. J. Syst. Evol. Microbiol.">
        <title>The Global Catalogue of Microorganisms (GCM) 10K type strain sequencing project: providing services to taxonomists for standard genome sequencing and annotation.</title>
        <authorList>
            <consortium name="The Broad Institute Genomics Platform"/>
            <consortium name="The Broad Institute Genome Sequencing Center for Infectious Disease"/>
            <person name="Wu L."/>
            <person name="Ma J."/>
        </authorList>
    </citation>
    <scope>NUCLEOTIDE SEQUENCE [LARGE SCALE GENOMIC DNA]</scope>
    <source>
        <strain evidence="9">CCUG 43304</strain>
    </source>
</reference>
<comment type="catalytic activity">
    <reaction evidence="1">
        <text>4-amino-5-hydroxymethyl-2-methylpyrimidine + ATP = 4-amino-2-methyl-5-(phosphooxymethyl)pyrimidine + ADP + H(+)</text>
        <dbReference type="Rhea" id="RHEA:23096"/>
        <dbReference type="ChEBI" id="CHEBI:15378"/>
        <dbReference type="ChEBI" id="CHEBI:16892"/>
        <dbReference type="ChEBI" id="CHEBI:30616"/>
        <dbReference type="ChEBI" id="CHEBI:58354"/>
        <dbReference type="ChEBI" id="CHEBI:456216"/>
        <dbReference type="EC" id="2.7.1.49"/>
    </reaction>
</comment>
<dbReference type="Pfam" id="PF08543">
    <property type="entry name" value="Phos_pyr_kin"/>
    <property type="match status" value="1"/>
</dbReference>
<evidence type="ECO:0000256" key="4">
    <source>
        <dbReference type="ARBA" id="ARBA00004769"/>
    </source>
</evidence>
<dbReference type="PANTHER" id="PTHR20858:SF17">
    <property type="entry name" value="HYDROXYMETHYLPYRIMIDINE_PHOSPHOMETHYLPYRIMIDINE KINASE THI20-RELATED"/>
    <property type="match status" value="1"/>
</dbReference>
<dbReference type="PANTHER" id="PTHR20858">
    <property type="entry name" value="PHOSPHOMETHYLPYRIMIDINE KINASE"/>
    <property type="match status" value="1"/>
</dbReference>
<dbReference type="CDD" id="cd01169">
    <property type="entry name" value="HMPP_kinase"/>
    <property type="match status" value="1"/>
</dbReference>
<evidence type="ECO:0000259" key="7">
    <source>
        <dbReference type="Pfam" id="PF08543"/>
    </source>
</evidence>
<keyword evidence="5" id="KW-0784">Thiamine biosynthesis</keyword>
<gene>
    <name evidence="8" type="ORF">ACFQB0_12055</name>
</gene>
<comment type="pathway">
    <text evidence="4">Cofactor biosynthesis; thiamine diphosphate biosynthesis; 4-amino-2-methyl-5-diphosphomethylpyrimidine from 5-amino-1-(5-phospho-D-ribosyl)imidazole: step 3/3.</text>
</comment>
<dbReference type="RefSeq" id="WP_386731900.1">
    <property type="nucleotide sequence ID" value="NZ_JBHSTP010000003.1"/>
</dbReference>
<dbReference type="InterPro" id="IPR004305">
    <property type="entry name" value="Thiaminase-2/PQQC"/>
</dbReference>
<feature type="domain" description="Thiaminase-2/PQQC" evidence="6">
    <location>
        <begin position="311"/>
        <end position="499"/>
    </location>
</feature>
<evidence type="ECO:0000256" key="2">
    <source>
        <dbReference type="ARBA" id="ARBA00000565"/>
    </source>
</evidence>
<comment type="caution">
    <text evidence="8">The sequence shown here is derived from an EMBL/GenBank/DDBJ whole genome shotgun (WGS) entry which is preliminary data.</text>
</comment>
<dbReference type="EC" id="2.7.1.49" evidence="8"/>
<dbReference type="EC" id="2.7.4.7" evidence="8"/>
<dbReference type="CDD" id="cd19365">
    <property type="entry name" value="TenA_C-like"/>
    <property type="match status" value="1"/>
</dbReference>
<dbReference type="GO" id="GO:0008902">
    <property type="term" value="F:hydroxymethylpyrimidine kinase activity"/>
    <property type="evidence" value="ECO:0007669"/>
    <property type="project" value="UniProtKB-EC"/>
</dbReference>
<evidence type="ECO:0000256" key="3">
    <source>
        <dbReference type="ARBA" id="ARBA00003848"/>
    </source>
</evidence>
<accession>A0ABW1VJV8</accession>
<organism evidence="8 9">
    <name type="scientific">Luethyella okanaganae</name>
    <dbReference type="NCBI Taxonomy" id="69372"/>
    <lineage>
        <taxon>Bacteria</taxon>
        <taxon>Bacillati</taxon>
        <taxon>Actinomycetota</taxon>
        <taxon>Actinomycetes</taxon>
        <taxon>Micrococcales</taxon>
        <taxon>Microbacteriaceae</taxon>
        <taxon>Luethyella</taxon>
    </lineage>
</organism>
<name>A0ABW1VJV8_9MICO</name>
<dbReference type="EMBL" id="JBHSTP010000003">
    <property type="protein sequence ID" value="MFC6356839.1"/>
    <property type="molecule type" value="Genomic_DNA"/>
</dbReference>
<proteinExistence type="predicted"/>
<dbReference type="SUPFAM" id="SSF53613">
    <property type="entry name" value="Ribokinase-like"/>
    <property type="match status" value="1"/>
</dbReference>
<sequence>MSRAPDVDGPRIPRVLSIAGTDPSGGAGIQADLKSIAANGGYGMAVVSALVAQNTRGVRSVHTPPVGFLREQLEAVSDDIAIDAVKIGMLGSVSVVEAVRSWLVSNPVDRVVLDPVMIATSGDRLLDADAEDAVRALLPLVDLVTPNLAELAVLSGEAVAEIWEDALAQALRVSAAGRVTVLVKGGHLSGSSSPDALVDATGSLRDGRTVVEVAGERVDTRNTHGTGCSLSSAMATLGVRFGAWEPALLHAKQWLTESLLHSDELHVGSGNGPINHFATLWATATAHDTRTVTDSWWKDIAAVRCRIDELPLVRGLADGTLDGAVFGDYLAQDALYLRDYSRVLAAASQRAPSAEEQVFWADCASGAITAEMELHRTWLAEHRRADDVPRAETPPSRATSAYVNHLLALVARGDYGVLVAGLLPCFWIYHDLGARLLKHSHTGHPYAAWLDTYSDPAFAEVNRRAIEIVGAVGARASHDLRERMRRAFVLSAEHEEAFFADPFDRLSRA</sequence>
<evidence type="ECO:0000256" key="1">
    <source>
        <dbReference type="ARBA" id="ARBA00000151"/>
    </source>
</evidence>
<evidence type="ECO:0000313" key="9">
    <source>
        <dbReference type="Proteomes" id="UP001596306"/>
    </source>
</evidence>
<keyword evidence="8" id="KW-0808">Transferase</keyword>
<comment type="catalytic activity">
    <reaction evidence="2">
        <text>4-amino-2-methyl-5-(phosphooxymethyl)pyrimidine + ATP = 4-amino-2-methyl-5-(diphosphooxymethyl)pyrimidine + ADP</text>
        <dbReference type="Rhea" id="RHEA:19893"/>
        <dbReference type="ChEBI" id="CHEBI:30616"/>
        <dbReference type="ChEBI" id="CHEBI:57841"/>
        <dbReference type="ChEBI" id="CHEBI:58354"/>
        <dbReference type="ChEBI" id="CHEBI:456216"/>
        <dbReference type="EC" id="2.7.4.7"/>
    </reaction>
</comment>
<evidence type="ECO:0000313" key="8">
    <source>
        <dbReference type="EMBL" id="MFC6356839.1"/>
    </source>
</evidence>
<evidence type="ECO:0000256" key="5">
    <source>
        <dbReference type="ARBA" id="ARBA00022977"/>
    </source>
</evidence>
<protein>
    <submittedName>
        <fullName evidence="8">Bifunctional hydroxymethylpyrimidine kinase/phosphomethylpyrimidine kinase</fullName>
        <ecNumber evidence="8">2.7.1.49</ecNumber>
        <ecNumber evidence="8">2.7.4.7</ecNumber>
    </submittedName>
</protein>
<dbReference type="NCBIfam" id="TIGR00097">
    <property type="entry name" value="HMP-P_kinase"/>
    <property type="match status" value="1"/>
</dbReference>
<comment type="function">
    <text evidence="3">Catalyzes the phosphorylation of hydroxymethylpyrimidine phosphate (HMP-P) to HMP-PP, and of HMP to HMP-P.</text>
</comment>
<keyword evidence="8" id="KW-0418">Kinase</keyword>
<evidence type="ECO:0000259" key="6">
    <source>
        <dbReference type="Pfam" id="PF03070"/>
    </source>
</evidence>
<dbReference type="GO" id="GO:0008972">
    <property type="term" value="F:phosphomethylpyrimidine kinase activity"/>
    <property type="evidence" value="ECO:0007669"/>
    <property type="project" value="UniProtKB-EC"/>
</dbReference>
<dbReference type="Gene3D" id="3.40.1190.20">
    <property type="match status" value="1"/>
</dbReference>
<feature type="domain" description="Pyridoxamine kinase/Phosphomethylpyrimidine kinase" evidence="7">
    <location>
        <begin position="22"/>
        <end position="275"/>
    </location>
</feature>
<dbReference type="SUPFAM" id="SSF48613">
    <property type="entry name" value="Heme oxygenase-like"/>
    <property type="match status" value="1"/>
</dbReference>
<dbReference type="Pfam" id="PF03070">
    <property type="entry name" value="TENA_THI-4"/>
    <property type="match status" value="1"/>
</dbReference>
<dbReference type="InterPro" id="IPR016084">
    <property type="entry name" value="Haem_Oase-like_multi-hlx"/>
</dbReference>
<dbReference type="InterPro" id="IPR013749">
    <property type="entry name" value="PM/HMP-P_kinase-1"/>
</dbReference>
<dbReference type="Proteomes" id="UP001596306">
    <property type="component" value="Unassembled WGS sequence"/>
</dbReference>
<dbReference type="InterPro" id="IPR004399">
    <property type="entry name" value="HMP/HMP-P_kinase_dom"/>
</dbReference>
<dbReference type="NCBIfam" id="NF011301">
    <property type="entry name" value="PRK14713.1"/>
    <property type="match status" value="1"/>
</dbReference>
<dbReference type="InterPro" id="IPR029056">
    <property type="entry name" value="Ribokinase-like"/>
</dbReference>
<dbReference type="Gene3D" id="1.20.910.10">
    <property type="entry name" value="Heme oxygenase-like"/>
    <property type="match status" value="1"/>
</dbReference>